<dbReference type="AlphaFoldDB" id="A0A504JFE3"/>
<keyword evidence="2" id="KW-0238">DNA-binding</keyword>
<protein>
    <submittedName>
        <fullName evidence="5">Helix-turn-helix domain-containing protein</fullName>
    </submittedName>
</protein>
<dbReference type="EMBL" id="VFWZ01000003">
    <property type="protein sequence ID" value="TPN86353.1"/>
    <property type="molecule type" value="Genomic_DNA"/>
</dbReference>
<comment type="caution">
    <text evidence="5">The sequence shown here is derived from an EMBL/GenBank/DDBJ whole genome shotgun (WGS) entry which is preliminary data.</text>
</comment>
<dbReference type="Pfam" id="PF12833">
    <property type="entry name" value="HTH_18"/>
    <property type="match status" value="1"/>
</dbReference>
<dbReference type="Gene3D" id="1.10.10.60">
    <property type="entry name" value="Homeodomain-like"/>
    <property type="match status" value="1"/>
</dbReference>
<keyword evidence="3" id="KW-0804">Transcription</keyword>
<feature type="domain" description="HTH araC/xylS-type" evidence="4">
    <location>
        <begin position="169"/>
        <end position="267"/>
    </location>
</feature>
<keyword evidence="1" id="KW-0805">Transcription regulation</keyword>
<sequence length="274" mass="32566">MDLHTFENNPNAFFDPDPHTCDFFEIMIFQKAKGVMELNGETLKVTENSIFFICPFQKKSCNIPMDDVKGFHLVFQNDFLSDFFDDKLFAYRLQYFYNAQQPQYLQLKNEEYNVIQYALNEIISEINNYQNDSSHIIRSLLYFSLSKLNRFYSKFYNISPDTRSNSQIHKFKELLEQNIRRLHSVNDYCNLLQTDRHKLNTMVKAHTGHTSKQIINNRLLQEIKTELRYSNKTIAEIAYALHFGEPNNLTRFFKKMEGVNPTIYRANFQNDSTF</sequence>
<evidence type="ECO:0000256" key="3">
    <source>
        <dbReference type="ARBA" id="ARBA00023163"/>
    </source>
</evidence>
<dbReference type="Proteomes" id="UP000315540">
    <property type="component" value="Unassembled WGS sequence"/>
</dbReference>
<organism evidence="5 6">
    <name type="scientific">Aquimarina algicola</name>
    <dbReference type="NCBI Taxonomy" id="2589995"/>
    <lineage>
        <taxon>Bacteria</taxon>
        <taxon>Pseudomonadati</taxon>
        <taxon>Bacteroidota</taxon>
        <taxon>Flavobacteriia</taxon>
        <taxon>Flavobacteriales</taxon>
        <taxon>Flavobacteriaceae</taxon>
        <taxon>Aquimarina</taxon>
    </lineage>
</organism>
<keyword evidence="6" id="KW-1185">Reference proteome</keyword>
<dbReference type="RefSeq" id="WP_140593967.1">
    <property type="nucleotide sequence ID" value="NZ_VFWZ01000003.1"/>
</dbReference>
<evidence type="ECO:0000259" key="4">
    <source>
        <dbReference type="PROSITE" id="PS01124"/>
    </source>
</evidence>
<dbReference type="GO" id="GO:0043565">
    <property type="term" value="F:sequence-specific DNA binding"/>
    <property type="evidence" value="ECO:0007669"/>
    <property type="project" value="InterPro"/>
</dbReference>
<evidence type="ECO:0000256" key="2">
    <source>
        <dbReference type="ARBA" id="ARBA00023125"/>
    </source>
</evidence>
<dbReference type="PANTHER" id="PTHR43280">
    <property type="entry name" value="ARAC-FAMILY TRANSCRIPTIONAL REGULATOR"/>
    <property type="match status" value="1"/>
</dbReference>
<dbReference type="SUPFAM" id="SSF46689">
    <property type="entry name" value="Homeodomain-like"/>
    <property type="match status" value="1"/>
</dbReference>
<evidence type="ECO:0000313" key="6">
    <source>
        <dbReference type="Proteomes" id="UP000315540"/>
    </source>
</evidence>
<dbReference type="InterPro" id="IPR018060">
    <property type="entry name" value="HTH_AraC"/>
</dbReference>
<dbReference type="SMART" id="SM00342">
    <property type="entry name" value="HTH_ARAC"/>
    <property type="match status" value="1"/>
</dbReference>
<dbReference type="SUPFAM" id="SSF51215">
    <property type="entry name" value="Regulatory protein AraC"/>
    <property type="match status" value="1"/>
</dbReference>
<dbReference type="PANTHER" id="PTHR43280:SF32">
    <property type="entry name" value="TRANSCRIPTIONAL REGULATORY PROTEIN"/>
    <property type="match status" value="1"/>
</dbReference>
<reference evidence="5 6" key="1">
    <citation type="submission" date="2019-06" db="EMBL/GenBank/DDBJ databases">
        <authorList>
            <person name="Meng X."/>
        </authorList>
    </citation>
    <scope>NUCLEOTIDE SEQUENCE [LARGE SCALE GENOMIC DNA]</scope>
    <source>
        <strain evidence="5 6">M625</strain>
    </source>
</reference>
<gene>
    <name evidence="5" type="ORF">FHK87_13485</name>
</gene>
<dbReference type="InterPro" id="IPR009057">
    <property type="entry name" value="Homeodomain-like_sf"/>
</dbReference>
<evidence type="ECO:0000256" key="1">
    <source>
        <dbReference type="ARBA" id="ARBA00023015"/>
    </source>
</evidence>
<dbReference type="InterPro" id="IPR037923">
    <property type="entry name" value="HTH-like"/>
</dbReference>
<name>A0A504JFE3_9FLAO</name>
<dbReference type="PROSITE" id="PS01124">
    <property type="entry name" value="HTH_ARAC_FAMILY_2"/>
    <property type="match status" value="1"/>
</dbReference>
<dbReference type="GO" id="GO:0003700">
    <property type="term" value="F:DNA-binding transcription factor activity"/>
    <property type="evidence" value="ECO:0007669"/>
    <property type="project" value="InterPro"/>
</dbReference>
<proteinExistence type="predicted"/>
<evidence type="ECO:0000313" key="5">
    <source>
        <dbReference type="EMBL" id="TPN86353.1"/>
    </source>
</evidence>
<dbReference type="OrthoDB" id="1096411at2"/>
<accession>A0A504JFE3</accession>